<dbReference type="SUPFAM" id="SSF52540">
    <property type="entry name" value="P-loop containing nucleoside triphosphate hydrolases"/>
    <property type="match status" value="1"/>
</dbReference>
<evidence type="ECO:0000256" key="4">
    <source>
        <dbReference type="ARBA" id="ARBA00022967"/>
    </source>
</evidence>
<dbReference type="InterPro" id="IPR003593">
    <property type="entry name" value="AAA+_ATPase"/>
</dbReference>
<evidence type="ECO:0000256" key="3">
    <source>
        <dbReference type="ARBA" id="ARBA00022840"/>
    </source>
</evidence>
<dbReference type="PROSITE" id="PS50893">
    <property type="entry name" value="ABC_TRANSPORTER_2"/>
    <property type="match status" value="1"/>
</dbReference>
<keyword evidence="3 6" id="KW-0067">ATP-binding</keyword>
<dbReference type="PROSITE" id="PS00211">
    <property type="entry name" value="ABC_TRANSPORTER_1"/>
    <property type="match status" value="1"/>
</dbReference>
<name>A0ABS1TSR2_9BACI</name>
<proteinExistence type="predicted"/>
<reference evidence="6 7" key="1">
    <citation type="submission" date="2021-01" db="EMBL/GenBank/DDBJ databases">
        <title>Genome public.</title>
        <authorList>
            <person name="Liu C."/>
            <person name="Sun Q."/>
        </authorList>
    </citation>
    <scope>NUCLEOTIDE SEQUENCE [LARGE SCALE GENOMIC DNA]</scope>
    <source>
        <strain evidence="6 7">YIM B02564</strain>
    </source>
</reference>
<dbReference type="Proteomes" id="UP000623967">
    <property type="component" value="Unassembled WGS sequence"/>
</dbReference>
<dbReference type="GO" id="GO:0005524">
    <property type="term" value="F:ATP binding"/>
    <property type="evidence" value="ECO:0007669"/>
    <property type="project" value="UniProtKB-KW"/>
</dbReference>
<dbReference type="InterPro" id="IPR027417">
    <property type="entry name" value="P-loop_NTPase"/>
</dbReference>
<dbReference type="Gene3D" id="3.40.50.300">
    <property type="entry name" value="P-loop containing nucleotide triphosphate hydrolases"/>
    <property type="match status" value="1"/>
</dbReference>
<organism evidence="6 7">
    <name type="scientific">Neobacillus paridis</name>
    <dbReference type="NCBI Taxonomy" id="2803862"/>
    <lineage>
        <taxon>Bacteria</taxon>
        <taxon>Bacillati</taxon>
        <taxon>Bacillota</taxon>
        <taxon>Bacilli</taxon>
        <taxon>Bacillales</taxon>
        <taxon>Bacillaceae</taxon>
        <taxon>Neobacillus</taxon>
    </lineage>
</organism>
<keyword evidence="1" id="KW-0813">Transport</keyword>
<keyword evidence="4" id="KW-1278">Translocase</keyword>
<evidence type="ECO:0000256" key="2">
    <source>
        <dbReference type="ARBA" id="ARBA00022741"/>
    </source>
</evidence>
<dbReference type="PANTHER" id="PTHR42788">
    <property type="entry name" value="TAURINE IMPORT ATP-BINDING PROTEIN-RELATED"/>
    <property type="match status" value="1"/>
</dbReference>
<keyword evidence="2" id="KW-0547">Nucleotide-binding</keyword>
<gene>
    <name evidence="6" type="ORF">JK635_19435</name>
</gene>
<dbReference type="RefSeq" id="WP_202655596.1">
    <property type="nucleotide sequence ID" value="NZ_JAESWB010000326.1"/>
</dbReference>
<feature type="domain" description="ABC transporter" evidence="5">
    <location>
        <begin position="6"/>
        <end position="239"/>
    </location>
</feature>
<evidence type="ECO:0000313" key="7">
    <source>
        <dbReference type="Proteomes" id="UP000623967"/>
    </source>
</evidence>
<dbReference type="SMART" id="SM00382">
    <property type="entry name" value="AAA"/>
    <property type="match status" value="1"/>
</dbReference>
<comment type="caution">
    <text evidence="6">The sequence shown here is derived from an EMBL/GenBank/DDBJ whole genome shotgun (WGS) entry which is preliminary data.</text>
</comment>
<sequence>MSNPKVRIDNVVKVFSGSRKHAQVLAVDHVSLDIMTNEFITILGPSGCGKSTLLRIVAGLEEQSSGHVYLDGQEVHGPSSNRGMVFQAYSLFPWLTVEENIQFGLKNKGVIAARRKEIAKEYVELVRLTGFEKHYPKQLSGGMQQRVAIARALANDPEILLLDEPFGALDNQTRTLMQELLLEIWEKSNKTILFITHDVEESIFLANRVIVMTSRPGRIKADIPIELEHPRPYNIKTTPRFLEYKEQLTELIREESLKAMQEAK</sequence>
<evidence type="ECO:0000256" key="1">
    <source>
        <dbReference type="ARBA" id="ARBA00022448"/>
    </source>
</evidence>
<evidence type="ECO:0000259" key="5">
    <source>
        <dbReference type="PROSITE" id="PS50893"/>
    </source>
</evidence>
<protein>
    <submittedName>
        <fullName evidence="6">ABC transporter ATP-binding protein</fullName>
    </submittedName>
</protein>
<accession>A0ABS1TSR2</accession>
<dbReference type="InterPro" id="IPR003439">
    <property type="entry name" value="ABC_transporter-like_ATP-bd"/>
</dbReference>
<dbReference type="InterPro" id="IPR017871">
    <property type="entry name" value="ABC_transporter-like_CS"/>
</dbReference>
<dbReference type="InterPro" id="IPR050166">
    <property type="entry name" value="ABC_transporter_ATP-bind"/>
</dbReference>
<dbReference type="Pfam" id="PF00005">
    <property type="entry name" value="ABC_tran"/>
    <property type="match status" value="1"/>
</dbReference>
<keyword evidence="7" id="KW-1185">Reference proteome</keyword>
<dbReference type="CDD" id="cd03293">
    <property type="entry name" value="ABC_NrtD_SsuB_transporters"/>
    <property type="match status" value="1"/>
</dbReference>
<dbReference type="PANTHER" id="PTHR42788:SF13">
    <property type="entry name" value="ALIPHATIC SULFONATES IMPORT ATP-BINDING PROTEIN SSUB"/>
    <property type="match status" value="1"/>
</dbReference>
<dbReference type="EMBL" id="JAESWB010000326">
    <property type="protein sequence ID" value="MBL4954338.1"/>
    <property type="molecule type" value="Genomic_DNA"/>
</dbReference>
<evidence type="ECO:0000313" key="6">
    <source>
        <dbReference type="EMBL" id="MBL4954338.1"/>
    </source>
</evidence>